<dbReference type="EMBL" id="UINC01001760">
    <property type="protein sequence ID" value="SUZ88244.1"/>
    <property type="molecule type" value="Genomic_DNA"/>
</dbReference>
<dbReference type="InterPro" id="IPR045304">
    <property type="entry name" value="LbH_SAT"/>
</dbReference>
<evidence type="ECO:0000313" key="6">
    <source>
        <dbReference type="EMBL" id="SUZ88244.1"/>
    </source>
</evidence>
<gene>
    <name evidence="6" type="ORF">METZ01_LOCUS41098</name>
</gene>
<proteinExistence type="inferred from homology"/>
<dbReference type="PANTHER" id="PTHR42811">
    <property type="entry name" value="SERINE ACETYLTRANSFERASE"/>
    <property type="match status" value="1"/>
</dbReference>
<evidence type="ECO:0000256" key="5">
    <source>
        <dbReference type="ARBA" id="ARBA00023315"/>
    </source>
</evidence>
<evidence type="ECO:0000256" key="4">
    <source>
        <dbReference type="ARBA" id="ARBA00022679"/>
    </source>
</evidence>
<reference evidence="6" key="1">
    <citation type="submission" date="2018-05" db="EMBL/GenBank/DDBJ databases">
        <authorList>
            <person name="Lanie J.A."/>
            <person name="Ng W.-L."/>
            <person name="Kazmierczak K.M."/>
            <person name="Andrzejewski T.M."/>
            <person name="Davidsen T.M."/>
            <person name="Wayne K.J."/>
            <person name="Tettelin H."/>
            <person name="Glass J.I."/>
            <person name="Rusch D."/>
            <person name="Podicherti R."/>
            <person name="Tsui H.-C.T."/>
            <person name="Winkler M.E."/>
        </authorList>
    </citation>
    <scope>NUCLEOTIDE SEQUENCE</scope>
</reference>
<dbReference type="CDD" id="cd03354">
    <property type="entry name" value="LbH_SAT"/>
    <property type="match status" value="1"/>
</dbReference>
<keyword evidence="4" id="KW-0808">Transferase</keyword>
<dbReference type="NCBIfam" id="NF041874">
    <property type="entry name" value="EPS_EpsC"/>
    <property type="match status" value="1"/>
</dbReference>
<dbReference type="InterPro" id="IPR001451">
    <property type="entry name" value="Hexapep"/>
</dbReference>
<evidence type="ECO:0000256" key="2">
    <source>
        <dbReference type="ARBA" id="ARBA00013266"/>
    </source>
</evidence>
<dbReference type="InterPro" id="IPR011004">
    <property type="entry name" value="Trimer_LpxA-like_sf"/>
</dbReference>
<dbReference type="GO" id="GO:0008652">
    <property type="term" value="P:amino acid biosynthetic process"/>
    <property type="evidence" value="ECO:0007669"/>
    <property type="project" value="UniProtKB-KW"/>
</dbReference>
<evidence type="ECO:0000256" key="3">
    <source>
        <dbReference type="ARBA" id="ARBA00022605"/>
    </source>
</evidence>
<dbReference type="InterPro" id="IPR053376">
    <property type="entry name" value="Serine_acetyltransferase"/>
</dbReference>
<sequence>MTIPGYYYQTSKKTMSTDQGKRLQKTIDGLMASYHEHPEIEHIGNIDLPAKENIINLIEDIQVLLFPGLIRQESFDFLNLPHVVGQQTVSIFYRLKEAIELVLCWKASEEGKSCEELPEFGEQVESIAFEFLEYLPELREILADDVDAILRGDPASVSKREIVLAYPGLQAVSVYRIAHFLHIRGVPLIPRIMTEHIHSKTGIDIHPGVIIGKGLMIDHGTGIVIGETAIIKDEVRIYQGVTLGALSPKHSLVNPDVKRHPTIENNVIVYAGATILGDVVIGEGSVIGGNVWLTQSIPAQSQVFLKDVTSAHEVRKKVRKR</sequence>
<dbReference type="Gene3D" id="2.160.10.10">
    <property type="entry name" value="Hexapeptide repeat proteins"/>
    <property type="match status" value="1"/>
</dbReference>
<accession>A0A381RAK5</accession>
<protein>
    <recommendedName>
        <fullName evidence="2">serine O-acetyltransferase</fullName>
        <ecNumber evidence="2">2.3.1.30</ecNumber>
    </recommendedName>
</protein>
<dbReference type="AlphaFoldDB" id="A0A381RAK5"/>
<keyword evidence="3" id="KW-0028">Amino-acid biosynthesis</keyword>
<comment type="similarity">
    <text evidence="1">Belongs to the transferase hexapeptide repeat family.</text>
</comment>
<name>A0A381RAK5_9ZZZZ</name>
<keyword evidence="5" id="KW-0012">Acyltransferase</keyword>
<organism evidence="6">
    <name type="scientific">marine metagenome</name>
    <dbReference type="NCBI Taxonomy" id="408172"/>
    <lineage>
        <taxon>unclassified sequences</taxon>
        <taxon>metagenomes</taxon>
        <taxon>ecological metagenomes</taxon>
    </lineage>
</organism>
<dbReference type="EC" id="2.3.1.30" evidence="2"/>
<dbReference type="Pfam" id="PF00132">
    <property type="entry name" value="Hexapep"/>
    <property type="match status" value="1"/>
</dbReference>
<dbReference type="SUPFAM" id="SSF51161">
    <property type="entry name" value="Trimeric LpxA-like enzymes"/>
    <property type="match status" value="1"/>
</dbReference>
<dbReference type="GO" id="GO:0009001">
    <property type="term" value="F:serine O-acetyltransferase activity"/>
    <property type="evidence" value="ECO:0007669"/>
    <property type="project" value="UniProtKB-EC"/>
</dbReference>
<dbReference type="Gene3D" id="1.10.3130.10">
    <property type="entry name" value="serine acetyltransferase, domain 1"/>
    <property type="match status" value="1"/>
</dbReference>
<evidence type="ECO:0000256" key="1">
    <source>
        <dbReference type="ARBA" id="ARBA00007274"/>
    </source>
</evidence>
<dbReference type="InterPro" id="IPR042122">
    <property type="entry name" value="Ser_AcTrfase_N_sf"/>
</dbReference>